<comment type="pathway">
    <text evidence="2">Quinol/quinone metabolism; menaquinone biosynthesis.</text>
</comment>
<feature type="transmembrane region" description="Helical" evidence="8">
    <location>
        <begin position="252"/>
        <end position="270"/>
    </location>
</feature>
<evidence type="ECO:0000256" key="3">
    <source>
        <dbReference type="ARBA" id="ARBA00022428"/>
    </source>
</evidence>
<dbReference type="AlphaFoldDB" id="A0A6F9E616"/>
<dbReference type="PANTHER" id="PTHR13929">
    <property type="entry name" value="1,4-DIHYDROXY-2-NAPHTHOATE OCTAPRENYLTRANSFERASE"/>
    <property type="match status" value="1"/>
</dbReference>
<dbReference type="UniPathway" id="UPA00079"/>
<dbReference type="InterPro" id="IPR000537">
    <property type="entry name" value="UbiA_prenyltransferase"/>
</dbReference>
<feature type="transmembrane region" description="Helical" evidence="8">
    <location>
        <begin position="161"/>
        <end position="180"/>
    </location>
</feature>
<gene>
    <name evidence="9" type="ORF">COOX1_1350</name>
</gene>
<dbReference type="PIRSF" id="PIRSF005355">
    <property type="entry name" value="UBIAD1"/>
    <property type="match status" value="1"/>
</dbReference>
<evidence type="ECO:0000256" key="1">
    <source>
        <dbReference type="ARBA" id="ARBA00004141"/>
    </source>
</evidence>
<evidence type="ECO:0000313" key="9">
    <source>
        <dbReference type="EMBL" id="CAB3392317.1"/>
    </source>
</evidence>
<proteinExistence type="predicted"/>
<name>A0A6F9E616_9BACL</name>
<dbReference type="Proteomes" id="UP000502196">
    <property type="component" value="Chromosome"/>
</dbReference>
<keyword evidence="5 8" id="KW-0812">Transmembrane</keyword>
<evidence type="ECO:0000313" key="10">
    <source>
        <dbReference type="Proteomes" id="UP000502196"/>
    </source>
</evidence>
<evidence type="ECO:0000256" key="2">
    <source>
        <dbReference type="ARBA" id="ARBA00004863"/>
    </source>
</evidence>
<reference evidence="9 10" key="1">
    <citation type="submission" date="2020-04" db="EMBL/GenBank/DDBJ databases">
        <authorList>
            <person name="Hogendoorn C."/>
        </authorList>
    </citation>
    <scope>NUCLEOTIDE SEQUENCE [LARGE SCALE GENOMIC DNA]</scope>
    <source>
        <strain evidence="9">COOX1</strain>
    </source>
</reference>
<dbReference type="Gene3D" id="1.10.357.140">
    <property type="entry name" value="UbiA prenyltransferase"/>
    <property type="match status" value="1"/>
</dbReference>
<sequence length="309" mass="32991">MSRSLAKIDTSRPSANLTYRSSWLQLSRPMTWTGTIAPVLVGSSLAAGRGPVYPAPFLAMLLAALLVQGATNMLNDYFDVLHGQDLEKWAAPGDPGHGRGPAHRTIPTVAGAMFGLAVLLGAWLAVQTGWWVALAGTLGIVVGYFYSAGPRPLSSLGLGEPAAAVFMGPVTTALAFAVQGHRPDGAILAISLPSALLIASMILSNNIRDIAKDQGFRRTMAIALGRPRAVRLLTVLLTGSYLWLGVMVARRLIPWTASWAFLALPLAVRLRHSLRAGAPRSEEMAGMKWAAFHYWAFGLLFAAGLWLGR</sequence>
<accession>A0A6F9E616</accession>
<dbReference type="GO" id="GO:0009234">
    <property type="term" value="P:menaquinone biosynthetic process"/>
    <property type="evidence" value="ECO:0007669"/>
    <property type="project" value="UniProtKB-UniPathway"/>
</dbReference>
<protein>
    <submittedName>
        <fullName evidence="9">UbiA prenyltransferase</fullName>
    </submittedName>
</protein>
<feature type="transmembrane region" description="Helical" evidence="8">
    <location>
        <begin position="130"/>
        <end position="149"/>
    </location>
</feature>
<evidence type="ECO:0000256" key="7">
    <source>
        <dbReference type="ARBA" id="ARBA00023136"/>
    </source>
</evidence>
<dbReference type="GO" id="GO:0042371">
    <property type="term" value="P:vitamin K biosynthetic process"/>
    <property type="evidence" value="ECO:0007669"/>
    <property type="project" value="TreeGrafter"/>
</dbReference>
<evidence type="ECO:0000256" key="5">
    <source>
        <dbReference type="ARBA" id="ARBA00022692"/>
    </source>
</evidence>
<dbReference type="PANTHER" id="PTHR13929:SF0">
    <property type="entry name" value="UBIA PRENYLTRANSFERASE DOMAIN-CONTAINING PROTEIN 1"/>
    <property type="match status" value="1"/>
</dbReference>
<dbReference type="RefSeq" id="WP_170085339.1">
    <property type="nucleotide sequence ID" value="NZ_CP047972.1"/>
</dbReference>
<feature type="transmembrane region" description="Helical" evidence="8">
    <location>
        <begin position="228"/>
        <end position="246"/>
    </location>
</feature>
<evidence type="ECO:0000256" key="8">
    <source>
        <dbReference type="SAM" id="Phobius"/>
    </source>
</evidence>
<feature type="transmembrane region" description="Helical" evidence="8">
    <location>
        <begin position="106"/>
        <end position="124"/>
    </location>
</feature>
<dbReference type="Pfam" id="PF01040">
    <property type="entry name" value="UbiA"/>
    <property type="match status" value="1"/>
</dbReference>
<keyword evidence="4 9" id="KW-0808">Transferase</keyword>
<keyword evidence="7 8" id="KW-0472">Membrane</keyword>
<feature type="transmembrane region" description="Helical" evidence="8">
    <location>
        <begin position="186"/>
        <end position="207"/>
    </location>
</feature>
<comment type="subcellular location">
    <subcellularLocation>
        <location evidence="1">Membrane</location>
        <topology evidence="1">Multi-pass membrane protein</topology>
    </subcellularLocation>
</comment>
<dbReference type="InterPro" id="IPR026046">
    <property type="entry name" value="UBIAD1"/>
</dbReference>
<dbReference type="InterPro" id="IPR044878">
    <property type="entry name" value="UbiA_sf"/>
</dbReference>
<dbReference type="EMBL" id="LR792683">
    <property type="protein sequence ID" value="CAB3392317.1"/>
    <property type="molecule type" value="Genomic_DNA"/>
</dbReference>
<dbReference type="GO" id="GO:0016020">
    <property type="term" value="C:membrane"/>
    <property type="evidence" value="ECO:0007669"/>
    <property type="project" value="UniProtKB-SubCell"/>
</dbReference>
<feature type="transmembrane region" description="Helical" evidence="8">
    <location>
        <begin position="291"/>
        <end position="308"/>
    </location>
</feature>
<keyword evidence="3" id="KW-0474">Menaquinone biosynthesis</keyword>
<organism evidence="9 10">
    <name type="scientific">Kyrpidia spormannii</name>
    <dbReference type="NCBI Taxonomy" id="2055160"/>
    <lineage>
        <taxon>Bacteria</taxon>
        <taxon>Bacillati</taxon>
        <taxon>Bacillota</taxon>
        <taxon>Bacilli</taxon>
        <taxon>Bacillales</taxon>
        <taxon>Alicyclobacillaceae</taxon>
        <taxon>Kyrpidia</taxon>
    </lineage>
</organism>
<evidence type="ECO:0000256" key="6">
    <source>
        <dbReference type="ARBA" id="ARBA00022989"/>
    </source>
</evidence>
<evidence type="ECO:0000256" key="4">
    <source>
        <dbReference type="ARBA" id="ARBA00022679"/>
    </source>
</evidence>
<dbReference type="GO" id="GO:0004659">
    <property type="term" value="F:prenyltransferase activity"/>
    <property type="evidence" value="ECO:0007669"/>
    <property type="project" value="InterPro"/>
</dbReference>
<keyword evidence="6 8" id="KW-1133">Transmembrane helix</keyword>
<dbReference type="CDD" id="cd13962">
    <property type="entry name" value="PT_UbiA_UBIAD1"/>
    <property type="match status" value="1"/>
</dbReference>